<keyword evidence="2" id="KW-1185">Reference proteome</keyword>
<dbReference type="EMBL" id="JAKILK010000008">
    <property type="protein sequence ID" value="MCL1118296.1"/>
    <property type="molecule type" value="Genomic_DNA"/>
</dbReference>
<name>A0ABT0L3K7_9GAMM</name>
<sequence>MFLRKIPVYYFRALATKEVIVHWVNSGQIILLFIKHANKSHPISPVYSAVTMSEFRSAWGYQATPSLTLHSALRRRLDD</sequence>
<dbReference type="RefSeq" id="WP_188842312.1">
    <property type="nucleotide sequence ID" value="NZ_BMOT01000008.1"/>
</dbReference>
<protein>
    <submittedName>
        <fullName evidence="1">Uncharacterized protein</fullName>
    </submittedName>
</protein>
<evidence type="ECO:0000313" key="2">
    <source>
        <dbReference type="Proteomes" id="UP001203212"/>
    </source>
</evidence>
<dbReference type="Proteomes" id="UP001203212">
    <property type="component" value="Unassembled WGS sequence"/>
</dbReference>
<comment type="caution">
    <text evidence="1">The sequence shown here is derived from an EMBL/GenBank/DDBJ whole genome shotgun (WGS) entry which is preliminary data.</text>
</comment>
<accession>A0ABT0L3K7</accession>
<organism evidence="1 2">
    <name type="scientific">Shewanella aestuarii</name>
    <dbReference type="NCBI Taxonomy" id="1028752"/>
    <lineage>
        <taxon>Bacteria</taxon>
        <taxon>Pseudomonadati</taxon>
        <taxon>Pseudomonadota</taxon>
        <taxon>Gammaproteobacteria</taxon>
        <taxon>Alteromonadales</taxon>
        <taxon>Shewanellaceae</taxon>
        <taxon>Shewanella</taxon>
    </lineage>
</organism>
<proteinExistence type="predicted"/>
<reference evidence="1 2" key="1">
    <citation type="submission" date="2022-01" db="EMBL/GenBank/DDBJ databases">
        <title>Whole genome-based taxonomy of the Shewanellaceae.</title>
        <authorList>
            <person name="Martin-Rodriguez A.J."/>
        </authorList>
    </citation>
    <scope>NUCLEOTIDE SEQUENCE [LARGE SCALE GENOMIC DNA]</scope>
    <source>
        <strain evidence="1 2">JCM 17801</strain>
    </source>
</reference>
<evidence type="ECO:0000313" key="1">
    <source>
        <dbReference type="EMBL" id="MCL1118296.1"/>
    </source>
</evidence>
<gene>
    <name evidence="1" type="ORF">L2689_13725</name>
</gene>